<feature type="non-terminal residue" evidence="1">
    <location>
        <position position="1"/>
    </location>
</feature>
<evidence type="ECO:0000313" key="1">
    <source>
        <dbReference type="EMBL" id="ELQ70281.1"/>
    </source>
</evidence>
<dbReference type="AlphaFoldDB" id="L7JPV7"/>
<accession>L7JPV7</accession>
<name>L7JPV7_PYRO1</name>
<dbReference type="EMBL" id="JH795543">
    <property type="protein sequence ID" value="ELQ70281.1"/>
    <property type="molecule type" value="Genomic_DNA"/>
</dbReference>
<sequence length="157" mass="17142">ISLANLLKVGMDMQMMKRLASRMLDKQKGQCNLGEAENKHSGRCRSTQEYPSCVPECDAEVTLKTPWSDLLGVGDYGGEPGSLSIPATSQAATIAKTGFRNHSGWVRALVAAMTFYGSPTQLCSDKAQSLSCFYSALPKKFVTYPPRLGLIDKQQYP</sequence>
<reference evidence="1" key="1">
    <citation type="journal article" date="2012" name="PLoS Genet.">
        <title>Comparative analysis of the genomes of two field isolates of the rice blast fungus Magnaporthe oryzae.</title>
        <authorList>
            <person name="Xue M."/>
            <person name="Yang J."/>
            <person name="Li Z."/>
            <person name="Hu S."/>
            <person name="Yao N."/>
            <person name="Dean R.A."/>
            <person name="Zhao W."/>
            <person name="Shen M."/>
            <person name="Zhang H."/>
            <person name="Li C."/>
            <person name="Liu L."/>
            <person name="Cao L."/>
            <person name="Xu X."/>
            <person name="Xing Y."/>
            <person name="Hsiang T."/>
            <person name="Zhang Z."/>
            <person name="Xu J.R."/>
            <person name="Peng Y.L."/>
        </authorList>
    </citation>
    <scope>NUCLEOTIDE SEQUENCE [LARGE SCALE GENOMIC DNA]</scope>
    <source>
        <strain evidence="1">P131</strain>
    </source>
</reference>
<protein>
    <submittedName>
        <fullName evidence="1">Uncharacterized protein</fullName>
    </submittedName>
</protein>
<proteinExistence type="predicted"/>
<gene>
    <name evidence="1" type="ORF">OOW_P131scaffold00061g1</name>
</gene>
<organism>
    <name type="scientific">Pyricularia oryzae (strain P131)</name>
    <name type="common">Rice blast fungus</name>
    <name type="synonym">Magnaporthe oryzae</name>
    <dbReference type="NCBI Taxonomy" id="1143193"/>
    <lineage>
        <taxon>Eukaryota</taxon>
        <taxon>Fungi</taxon>
        <taxon>Dikarya</taxon>
        <taxon>Ascomycota</taxon>
        <taxon>Pezizomycotina</taxon>
        <taxon>Sordariomycetes</taxon>
        <taxon>Sordariomycetidae</taxon>
        <taxon>Magnaporthales</taxon>
        <taxon>Pyriculariaceae</taxon>
        <taxon>Pyricularia</taxon>
    </lineage>
</organism>